<protein>
    <submittedName>
        <fullName evidence="2">Uncharacterized protein</fullName>
    </submittedName>
</protein>
<evidence type="ECO:0000313" key="2">
    <source>
        <dbReference type="EMBL" id="KKR01630.1"/>
    </source>
</evidence>
<dbReference type="Proteomes" id="UP000033881">
    <property type="component" value="Unassembled WGS sequence"/>
</dbReference>
<proteinExistence type="predicted"/>
<organism evidence="2 3">
    <name type="scientific">Candidatus Woesebacteria bacterium GW2011_GWB1_39_12</name>
    <dbReference type="NCBI Taxonomy" id="1618574"/>
    <lineage>
        <taxon>Bacteria</taxon>
        <taxon>Candidatus Woeseibacteriota</taxon>
    </lineage>
</organism>
<reference evidence="2 3" key="1">
    <citation type="journal article" date="2015" name="Nature">
        <title>rRNA introns, odd ribosomes, and small enigmatic genomes across a large radiation of phyla.</title>
        <authorList>
            <person name="Brown C.T."/>
            <person name="Hug L.A."/>
            <person name="Thomas B.C."/>
            <person name="Sharon I."/>
            <person name="Castelle C.J."/>
            <person name="Singh A."/>
            <person name="Wilkins M.J."/>
            <person name="Williams K.H."/>
            <person name="Banfield J.F."/>
        </authorList>
    </citation>
    <scope>NUCLEOTIDE SEQUENCE [LARGE SCALE GENOMIC DNA]</scope>
</reference>
<gene>
    <name evidence="2" type="ORF">UT24_C0003G0037</name>
</gene>
<keyword evidence="1" id="KW-0175">Coiled coil</keyword>
<accession>A0A0G0PTX3</accession>
<dbReference type="STRING" id="1618574.UT24_C0003G0037"/>
<name>A0A0G0PTX3_9BACT</name>
<feature type="coiled-coil region" evidence="1">
    <location>
        <begin position="1"/>
        <end position="32"/>
    </location>
</feature>
<evidence type="ECO:0000313" key="3">
    <source>
        <dbReference type="Proteomes" id="UP000033881"/>
    </source>
</evidence>
<sequence length="64" mass="7693">MSKQEDKLFRLLKGLEQLKTEIMMKSDDLRNEHIDEELVDFRDDHYKAGYLHGLQRARKFLEVA</sequence>
<dbReference type="AlphaFoldDB" id="A0A0G0PTX3"/>
<dbReference type="EMBL" id="LBWB01000003">
    <property type="protein sequence ID" value="KKR01630.1"/>
    <property type="molecule type" value="Genomic_DNA"/>
</dbReference>
<evidence type="ECO:0000256" key="1">
    <source>
        <dbReference type="SAM" id="Coils"/>
    </source>
</evidence>
<comment type="caution">
    <text evidence="2">The sequence shown here is derived from an EMBL/GenBank/DDBJ whole genome shotgun (WGS) entry which is preliminary data.</text>
</comment>